<evidence type="ECO:0000313" key="1">
    <source>
        <dbReference type="EMBL" id="OOS24101.1"/>
    </source>
</evidence>
<dbReference type="EMBL" id="MUYV01000011">
    <property type="protein sequence ID" value="OOS24101.1"/>
    <property type="molecule type" value="Genomic_DNA"/>
</dbReference>
<dbReference type="Proteomes" id="UP000190683">
    <property type="component" value="Unassembled WGS sequence"/>
</dbReference>
<keyword evidence="2" id="KW-1185">Reference proteome</keyword>
<dbReference type="STRING" id="573983.B0681_08350"/>
<accession>A0A1T0CPK1</accession>
<organism evidence="1 2">
    <name type="scientific">Moraxella porci DSM 25326</name>
    <dbReference type="NCBI Taxonomy" id="573983"/>
    <lineage>
        <taxon>Bacteria</taxon>
        <taxon>Pseudomonadati</taxon>
        <taxon>Pseudomonadota</taxon>
        <taxon>Gammaproteobacteria</taxon>
        <taxon>Moraxellales</taxon>
        <taxon>Moraxellaceae</taxon>
        <taxon>Moraxella</taxon>
    </lineage>
</organism>
<name>A0A1T0CPK1_9GAMM</name>
<dbReference type="AlphaFoldDB" id="A0A1T0CPK1"/>
<reference evidence="1 2" key="1">
    <citation type="submission" date="2017-02" db="EMBL/GenBank/DDBJ databases">
        <title>Draft genome sequence of Moraxella porci CCUG 54912T type strain.</title>
        <authorList>
            <person name="Salva-Serra F."/>
            <person name="Engstrom-Jakobsson H."/>
            <person name="Thorell K."/>
            <person name="Jaen-Luchoro D."/>
            <person name="Gonzales-Siles L."/>
            <person name="Karlsson R."/>
            <person name="Yazdan S."/>
            <person name="Boulund F."/>
            <person name="Johnning A."/>
            <person name="Engstrand L."/>
            <person name="Kristiansson E."/>
            <person name="Moore E."/>
        </authorList>
    </citation>
    <scope>NUCLEOTIDE SEQUENCE [LARGE SCALE GENOMIC DNA]</scope>
    <source>
        <strain evidence="1 2">CCUG 54912</strain>
    </source>
</reference>
<comment type="caution">
    <text evidence="1">The sequence shown here is derived from an EMBL/GenBank/DDBJ whole genome shotgun (WGS) entry which is preliminary data.</text>
</comment>
<proteinExistence type="predicted"/>
<evidence type="ECO:0000313" key="2">
    <source>
        <dbReference type="Proteomes" id="UP000190683"/>
    </source>
</evidence>
<sequence length="73" mass="8316">MDNELKICDECGSSYFAKSSIMQSLCPECGFILYNHPKCNHVFHHGKCIKCAWNGNKSQFIKNLPPNSQDDYS</sequence>
<gene>
    <name evidence="1" type="ORF">B0681_08350</name>
</gene>
<protein>
    <submittedName>
        <fullName evidence="1">Uncharacterized protein</fullName>
    </submittedName>
</protein>